<dbReference type="PROSITE" id="PS00608">
    <property type="entry name" value="GLYCOSYL_HYDROL_F2_2"/>
    <property type="match status" value="1"/>
</dbReference>
<accession>A0A6A6CQI9</accession>
<dbReference type="InterPro" id="IPR006101">
    <property type="entry name" value="Glyco_hydro_2"/>
</dbReference>
<dbReference type="AlphaFoldDB" id="A0A6A6CQI9"/>
<dbReference type="SMART" id="SM01038">
    <property type="entry name" value="Bgal_small_N"/>
    <property type="match status" value="1"/>
</dbReference>
<dbReference type="InterPro" id="IPR006103">
    <property type="entry name" value="Glyco_hydro_2_cat"/>
</dbReference>
<dbReference type="InterPro" id="IPR050347">
    <property type="entry name" value="Bact_Beta-galactosidase"/>
</dbReference>
<gene>
    <name evidence="6" type="ORF">M409DRAFT_20643</name>
</gene>
<dbReference type="Gene3D" id="2.60.40.10">
    <property type="entry name" value="Immunoglobulins"/>
    <property type="match status" value="2"/>
</dbReference>
<dbReference type="Gene3D" id="2.70.98.10">
    <property type="match status" value="1"/>
</dbReference>
<feature type="domain" description="Beta galactosidase small chain/" evidence="5">
    <location>
        <begin position="754"/>
        <end position="1040"/>
    </location>
</feature>
<keyword evidence="7" id="KW-1185">Reference proteome</keyword>
<dbReference type="Proteomes" id="UP000799537">
    <property type="component" value="Unassembled WGS sequence"/>
</dbReference>
<keyword evidence="3" id="KW-0326">Glycosidase</keyword>
<keyword evidence="2 6" id="KW-0378">Hydrolase</keyword>
<name>A0A6A6CQI9_ZASCE</name>
<reference evidence="6" key="1">
    <citation type="journal article" date="2020" name="Stud. Mycol.">
        <title>101 Dothideomycetes genomes: a test case for predicting lifestyles and emergence of pathogens.</title>
        <authorList>
            <person name="Haridas S."/>
            <person name="Albert R."/>
            <person name="Binder M."/>
            <person name="Bloem J."/>
            <person name="Labutti K."/>
            <person name="Salamov A."/>
            <person name="Andreopoulos B."/>
            <person name="Baker S."/>
            <person name="Barry K."/>
            <person name="Bills G."/>
            <person name="Bluhm B."/>
            <person name="Cannon C."/>
            <person name="Castanera R."/>
            <person name="Culley D."/>
            <person name="Daum C."/>
            <person name="Ezra D."/>
            <person name="Gonzalez J."/>
            <person name="Henrissat B."/>
            <person name="Kuo A."/>
            <person name="Liang C."/>
            <person name="Lipzen A."/>
            <person name="Lutzoni F."/>
            <person name="Magnuson J."/>
            <person name="Mondo S."/>
            <person name="Nolan M."/>
            <person name="Ohm R."/>
            <person name="Pangilinan J."/>
            <person name="Park H.-J."/>
            <person name="Ramirez L."/>
            <person name="Alfaro M."/>
            <person name="Sun H."/>
            <person name="Tritt A."/>
            <person name="Yoshinaga Y."/>
            <person name="Zwiers L.-H."/>
            <person name="Turgeon B."/>
            <person name="Goodwin S."/>
            <person name="Spatafora J."/>
            <person name="Crous P."/>
            <person name="Grigoriev I."/>
        </authorList>
    </citation>
    <scope>NUCLEOTIDE SEQUENCE</scope>
    <source>
        <strain evidence="6">ATCC 36951</strain>
    </source>
</reference>
<proteinExistence type="inferred from homology"/>
<dbReference type="InterPro" id="IPR004199">
    <property type="entry name" value="B-gal_small/dom_5"/>
</dbReference>
<dbReference type="InterPro" id="IPR032312">
    <property type="entry name" value="LacZ_4"/>
</dbReference>
<organism evidence="6 7">
    <name type="scientific">Zasmidium cellare ATCC 36951</name>
    <dbReference type="NCBI Taxonomy" id="1080233"/>
    <lineage>
        <taxon>Eukaryota</taxon>
        <taxon>Fungi</taxon>
        <taxon>Dikarya</taxon>
        <taxon>Ascomycota</taxon>
        <taxon>Pezizomycotina</taxon>
        <taxon>Dothideomycetes</taxon>
        <taxon>Dothideomycetidae</taxon>
        <taxon>Mycosphaerellales</taxon>
        <taxon>Mycosphaerellaceae</taxon>
        <taxon>Zasmidium</taxon>
    </lineage>
</organism>
<dbReference type="SUPFAM" id="SSF74650">
    <property type="entry name" value="Galactose mutarotase-like"/>
    <property type="match status" value="1"/>
</dbReference>
<dbReference type="Gene3D" id="2.60.120.260">
    <property type="entry name" value="Galactose-binding domain-like"/>
    <property type="match status" value="1"/>
</dbReference>
<evidence type="ECO:0000256" key="4">
    <source>
        <dbReference type="ARBA" id="ARBA00032230"/>
    </source>
</evidence>
<dbReference type="InterPro" id="IPR006104">
    <property type="entry name" value="Glyco_hydro_2_N"/>
</dbReference>
<sequence>MPSRGISEREDEDRPDYCNEAVVRRNCLPTRSYWIPESAILLNGTWDFHLASTALAAPGPDDRTTAFGKLVVPGHWQLQGHGNPWYTNVQYPIPVCPPEVPTENPTGTYRRDFKVPSAWKQHQVRLRFDGVDSAYHVWVNGTLVGYAQGSRNASEFDISDFVNFNDSNELQVRVYQWSDGTYIEDQDQWWLSGVFRDVHLIAFPRDERIDDYFLETDLDKDYRHATLRATVDVRTEKGGTVALTLSALAKHGGSVLGRAHATIKPDTKRVQLTLDVRNPTKWTAETPHLYEVEISWSTDSSDERDVVHQRIGFRKVELLRGLMTVNGVPIRLRGVNRHEHHPLFGRAVPFDFAKKDLLLMKTHNINALRLSHQPNDPRLLDLCDELGLWVMAEADLECHGFYDAVARPLDIPESMDYEERKKLAFPQAAKFTSDSPAWKEAYLDRMRSVVQRDKNHTSVIMWSLGNEAFYGANHEAMYHYAKDFDPGRLVHYEGDAKAKTADMFSYMYASVERLLKLASEEGVTHGKFEKPVVLCEYAHAMGNGPGLLHDYEEAFRSNPRLQGGFIWEWANHGLWKEDEGFYAYGGDFGDVPNDGTFVMDGLLNSKHEPTPGLHELKKAFEPVGLEYKDGKLLILNRYDFIDLGDLRATYKLEDFSDRSDILAAEELTLPAVKAKQKADMVIPEEILKSHHTGEAYLTISLKLKYSTDWAESGHEIAWKQIRLPPTSKTLLTGSRSLQKAQNEIHVVSTPTKVTITGDYFVFSFDPTRGALIEWHCNDQAIIDNTGGRGFGLAPSSWRPSTDNDASNTLPYWQRFGVDSLTYNLRSFAVESSDNAGIIVKTKLFLSPPVLAWGWDCEVEYRIDTSGSLHILTSLTPTGSQPKHVPRIGLNLRLNKALDQARWLGLGPGESYPDKKEAQRIGIWEVDDVARLHTPYDVPQENGNRMGTKWLALTGTHWAGRGIRASQPNAGNADGFSFAVSRYTDENIQNAKHPPDLVEEDPTLLRLDAKVAGVGTAACGPGVKEVDQVKCQPYRFEFLLETI</sequence>
<dbReference type="InterPro" id="IPR013783">
    <property type="entry name" value="Ig-like_fold"/>
</dbReference>
<evidence type="ECO:0000256" key="3">
    <source>
        <dbReference type="ARBA" id="ARBA00023295"/>
    </source>
</evidence>
<dbReference type="InterPro" id="IPR011013">
    <property type="entry name" value="Gal_mutarotase_sf_dom"/>
</dbReference>
<dbReference type="RefSeq" id="XP_033670313.1">
    <property type="nucleotide sequence ID" value="XM_033805480.1"/>
</dbReference>
<dbReference type="OrthoDB" id="408320at2759"/>
<dbReference type="InterPro" id="IPR023232">
    <property type="entry name" value="Glyco_hydro_2_AS"/>
</dbReference>
<dbReference type="SUPFAM" id="SSF49303">
    <property type="entry name" value="beta-Galactosidase/glucuronidase domain"/>
    <property type="match status" value="2"/>
</dbReference>
<dbReference type="InterPro" id="IPR006102">
    <property type="entry name" value="Ig-like_GH2"/>
</dbReference>
<dbReference type="Pfam" id="PF02837">
    <property type="entry name" value="Glyco_hydro_2_N"/>
    <property type="match status" value="1"/>
</dbReference>
<dbReference type="GO" id="GO:0009341">
    <property type="term" value="C:beta-galactosidase complex"/>
    <property type="evidence" value="ECO:0007669"/>
    <property type="project" value="InterPro"/>
</dbReference>
<evidence type="ECO:0000256" key="1">
    <source>
        <dbReference type="ARBA" id="ARBA00007401"/>
    </source>
</evidence>
<protein>
    <recommendedName>
        <fullName evidence="4">Lactase</fullName>
    </recommendedName>
</protein>
<evidence type="ECO:0000313" key="6">
    <source>
        <dbReference type="EMBL" id="KAF2169424.1"/>
    </source>
</evidence>
<dbReference type="PRINTS" id="PR00132">
    <property type="entry name" value="GLHYDRLASE2"/>
</dbReference>
<dbReference type="InterPro" id="IPR017853">
    <property type="entry name" value="GH"/>
</dbReference>
<comment type="similarity">
    <text evidence="1">Belongs to the glycosyl hydrolase 2 family.</text>
</comment>
<dbReference type="Pfam" id="PF00703">
    <property type="entry name" value="Glyco_hydro_2"/>
    <property type="match status" value="1"/>
</dbReference>
<evidence type="ECO:0000259" key="5">
    <source>
        <dbReference type="SMART" id="SM01038"/>
    </source>
</evidence>
<dbReference type="InterPro" id="IPR036156">
    <property type="entry name" value="Beta-gal/glucu_dom_sf"/>
</dbReference>
<dbReference type="FunFam" id="3.20.20.80:FF:000018">
    <property type="entry name" value="Beta-galactosidase"/>
    <property type="match status" value="1"/>
</dbReference>
<dbReference type="InterPro" id="IPR014718">
    <property type="entry name" value="GH-type_carb-bd"/>
</dbReference>
<dbReference type="PANTHER" id="PTHR46323">
    <property type="entry name" value="BETA-GALACTOSIDASE"/>
    <property type="match status" value="1"/>
</dbReference>
<dbReference type="PANTHER" id="PTHR46323:SF1">
    <property type="entry name" value="LACTASE"/>
    <property type="match status" value="1"/>
</dbReference>
<dbReference type="GO" id="GO:0005990">
    <property type="term" value="P:lactose catabolic process"/>
    <property type="evidence" value="ECO:0007669"/>
    <property type="project" value="TreeGrafter"/>
</dbReference>
<dbReference type="SUPFAM" id="SSF49785">
    <property type="entry name" value="Galactose-binding domain-like"/>
    <property type="match status" value="1"/>
</dbReference>
<dbReference type="GO" id="GO:0030246">
    <property type="term" value="F:carbohydrate binding"/>
    <property type="evidence" value="ECO:0007669"/>
    <property type="project" value="InterPro"/>
</dbReference>
<dbReference type="GeneID" id="54558752"/>
<dbReference type="InterPro" id="IPR008979">
    <property type="entry name" value="Galactose-bd-like_sf"/>
</dbReference>
<dbReference type="GO" id="GO:0004565">
    <property type="term" value="F:beta-galactosidase activity"/>
    <property type="evidence" value="ECO:0007669"/>
    <property type="project" value="InterPro"/>
</dbReference>
<evidence type="ECO:0000256" key="2">
    <source>
        <dbReference type="ARBA" id="ARBA00022801"/>
    </source>
</evidence>
<dbReference type="Gene3D" id="3.20.20.80">
    <property type="entry name" value="Glycosidases"/>
    <property type="match status" value="1"/>
</dbReference>
<dbReference type="Pfam" id="PF02929">
    <property type="entry name" value="Bgal_small_N"/>
    <property type="match status" value="1"/>
</dbReference>
<dbReference type="SUPFAM" id="SSF51445">
    <property type="entry name" value="(Trans)glycosidases"/>
    <property type="match status" value="1"/>
</dbReference>
<dbReference type="Pfam" id="PF16353">
    <property type="entry name" value="LacZ_4"/>
    <property type="match status" value="1"/>
</dbReference>
<dbReference type="Pfam" id="PF02836">
    <property type="entry name" value="Glyco_hydro_2_C"/>
    <property type="match status" value="1"/>
</dbReference>
<evidence type="ECO:0000313" key="7">
    <source>
        <dbReference type="Proteomes" id="UP000799537"/>
    </source>
</evidence>
<dbReference type="EMBL" id="ML993588">
    <property type="protein sequence ID" value="KAF2169424.1"/>
    <property type="molecule type" value="Genomic_DNA"/>
</dbReference>